<evidence type="ECO:0000256" key="2">
    <source>
        <dbReference type="SAM" id="MobiDB-lite"/>
    </source>
</evidence>
<dbReference type="Proteomes" id="UP001153292">
    <property type="component" value="Chromosome 15"/>
</dbReference>
<reference evidence="3" key="1">
    <citation type="submission" date="2021-12" db="EMBL/GenBank/DDBJ databases">
        <authorList>
            <person name="King R."/>
        </authorList>
    </citation>
    <scope>NUCLEOTIDE SEQUENCE</scope>
</reference>
<sequence length="308" mass="35444">MPLNRSPPPRSSSTSTLSLCQNERIITQDSDTASEIMQSDVEKGCPNTARRPKRKHGDVANAELKELLCDIQRKQEEEFRFIKQDMEAIKQQNIESQRESEKSLEFLSNMYDALLQKFEAVVKENSVHRKNIHLLEAKVEQLERNIKSSSIEVRNIPLSKSETKQDLKTHIICLGEAINQPIQDGEIRYIFRVKTKKEPGPVIVEFTTILRKENFIKSVIGFNKDKTKAEKLNTAHLKIHGNPNPVYVTDNLTTKTRRLYYLTREFTKAHPQASCWITFGKIYIRIGEGLPSIHISTEEDLAKLKTQK</sequence>
<proteinExistence type="predicted"/>
<organism evidence="3 4">
    <name type="scientific">Chilo suppressalis</name>
    <name type="common">Asiatic rice borer moth</name>
    <dbReference type="NCBI Taxonomy" id="168631"/>
    <lineage>
        <taxon>Eukaryota</taxon>
        <taxon>Metazoa</taxon>
        <taxon>Ecdysozoa</taxon>
        <taxon>Arthropoda</taxon>
        <taxon>Hexapoda</taxon>
        <taxon>Insecta</taxon>
        <taxon>Pterygota</taxon>
        <taxon>Neoptera</taxon>
        <taxon>Endopterygota</taxon>
        <taxon>Lepidoptera</taxon>
        <taxon>Glossata</taxon>
        <taxon>Ditrysia</taxon>
        <taxon>Pyraloidea</taxon>
        <taxon>Crambidae</taxon>
        <taxon>Crambinae</taxon>
        <taxon>Chilo</taxon>
    </lineage>
</organism>
<keyword evidence="1" id="KW-0175">Coiled coil</keyword>
<accession>A0ABN8AWQ1</accession>
<gene>
    <name evidence="3" type="ORF">CHILSU_LOCUS3011</name>
</gene>
<feature type="region of interest" description="Disordered" evidence="2">
    <location>
        <begin position="1"/>
        <end position="20"/>
    </location>
</feature>
<dbReference type="EMBL" id="OU963908">
    <property type="protein sequence ID" value="CAH0399841.1"/>
    <property type="molecule type" value="Genomic_DNA"/>
</dbReference>
<evidence type="ECO:0000313" key="3">
    <source>
        <dbReference type="EMBL" id="CAH0399841.1"/>
    </source>
</evidence>
<feature type="coiled-coil region" evidence="1">
    <location>
        <begin position="57"/>
        <end position="92"/>
    </location>
</feature>
<evidence type="ECO:0008006" key="5">
    <source>
        <dbReference type="Google" id="ProtNLM"/>
    </source>
</evidence>
<evidence type="ECO:0000256" key="1">
    <source>
        <dbReference type="SAM" id="Coils"/>
    </source>
</evidence>
<name>A0ABN8AWQ1_CHISP</name>
<feature type="compositionally biased region" description="Polar residues" evidence="2">
    <location>
        <begin position="28"/>
        <end position="37"/>
    </location>
</feature>
<evidence type="ECO:0000313" key="4">
    <source>
        <dbReference type="Proteomes" id="UP001153292"/>
    </source>
</evidence>
<keyword evidence="4" id="KW-1185">Reference proteome</keyword>
<feature type="region of interest" description="Disordered" evidence="2">
    <location>
        <begin position="28"/>
        <end position="57"/>
    </location>
</feature>
<feature type="coiled-coil region" evidence="1">
    <location>
        <begin position="125"/>
        <end position="152"/>
    </location>
</feature>
<feature type="compositionally biased region" description="Pro residues" evidence="2">
    <location>
        <begin position="1"/>
        <end position="10"/>
    </location>
</feature>
<protein>
    <recommendedName>
        <fullName evidence="5">Zinc finger DNA binding protein</fullName>
    </recommendedName>
</protein>